<dbReference type="GO" id="GO:0004222">
    <property type="term" value="F:metalloendopeptidase activity"/>
    <property type="evidence" value="ECO:0007669"/>
    <property type="project" value="UniProtKB-UniRule"/>
</dbReference>
<evidence type="ECO:0000256" key="7">
    <source>
        <dbReference type="RuleBase" id="RU361183"/>
    </source>
</evidence>
<dbReference type="PANTHER" id="PTHR10127:SF780">
    <property type="entry name" value="METALLOENDOPEPTIDASE"/>
    <property type="match status" value="1"/>
</dbReference>
<keyword evidence="5 6" id="KW-0482">Metalloprotease</keyword>
<evidence type="ECO:0000313" key="8">
    <source>
        <dbReference type="EMBL" id="EKC25884.1"/>
    </source>
</evidence>
<dbReference type="PRINTS" id="PR00480">
    <property type="entry name" value="ASTACIN"/>
</dbReference>
<keyword evidence="7" id="KW-0732">Signal</keyword>
<accession>K1Q3A3</accession>
<dbReference type="InParanoid" id="K1Q3A3"/>
<evidence type="ECO:0000256" key="3">
    <source>
        <dbReference type="ARBA" id="ARBA00022801"/>
    </source>
</evidence>
<dbReference type="Pfam" id="PF01400">
    <property type="entry name" value="Astacin"/>
    <property type="match status" value="1"/>
</dbReference>
<organism evidence="8">
    <name type="scientific">Magallana gigas</name>
    <name type="common">Pacific oyster</name>
    <name type="synonym">Crassostrea gigas</name>
    <dbReference type="NCBI Taxonomy" id="29159"/>
    <lineage>
        <taxon>Eukaryota</taxon>
        <taxon>Metazoa</taxon>
        <taxon>Spiralia</taxon>
        <taxon>Lophotrochozoa</taxon>
        <taxon>Mollusca</taxon>
        <taxon>Bivalvia</taxon>
        <taxon>Autobranchia</taxon>
        <taxon>Pteriomorphia</taxon>
        <taxon>Ostreida</taxon>
        <taxon>Ostreoidea</taxon>
        <taxon>Ostreidae</taxon>
        <taxon>Magallana</taxon>
    </lineage>
</organism>
<reference evidence="8" key="1">
    <citation type="journal article" date="2012" name="Nature">
        <title>The oyster genome reveals stress adaptation and complexity of shell formation.</title>
        <authorList>
            <person name="Zhang G."/>
            <person name="Fang X."/>
            <person name="Guo X."/>
            <person name="Li L."/>
            <person name="Luo R."/>
            <person name="Xu F."/>
            <person name="Yang P."/>
            <person name="Zhang L."/>
            <person name="Wang X."/>
            <person name="Qi H."/>
            <person name="Xiong Z."/>
            <person name="Que H."/>
            <person name="Xie Y."/>
            <person name="Holland P.W."/>
            <person name="Paps J."/>
            <person name="Zhu Y."/>
            <person name="Wu F."/>
            <person name="Chen Y."/>
            <person name="Wang J."/>
            <person name="Peng C."/>
            <person name="Meng J."/>
            <person name="Yang L."/>
            <person name="Liu J."/>
            <person name="Wen B."/>
            <person name="Zhang N."/>
            <person name="Huang Z."/>
            <person name="Zhu Q."/>
            <person name="Feng Y."/>
            <person name="Mount A."/>
            <person name="Hedgecock D."/>
            <person name="Xu Z."/>
            <person name="Liu Y."/>
            <person name="Domazet-Loso T."/>
            <person name="Du Y."/>
            <person name="Sun X."/>
            <person name="Zhang S."/>
            <person name="Liu B."/>
            <person name="Cheng P."/>
            <person name="Jiang X."/>
            <person name="Li J."/>
            <person name="Fan D."/>
            <person name="Wang W."/>
            <person name="Fu W."/>
            <person name="Wang T."/>
            <person name="Wang B."/>
            <person name="Zhang J."/>
            <person name="Peng Z."/>
            <person name="Li Y."/>
            <person name="Li N."/>
            <person name="Wang J."/>
            <person name="Chen M."/>
            <person name="He Y."/>
            <person name="Tan F."/>
            <person name="Song X."/>
            <person name="Zheng Q."/>
            <person name="Huang R."/>
            <person name="Yang H."/>
            <person name="Du X."/>
            <person name="Chen L."/>
            <person name="Yang M."/>
            <person name="Gaffney P.M."/>
            <person name="Wang S."/>
            <person name="Luo L."/>
            <person name="She Z."/>
            <person name="Ming Y."/>
            <person name="Huang W."/>
            <person name="Zhang S."/>
            <person name="Huang B."/>
            <person name="Zhang Y."/>
            <person name="Qu T."/>
            <person name="Ni P."/>
            <person name="Miao G."/>
            <person name="Wang J."/>
            <person name="Wang Q."/>
            <person name="Steinberg C.E."/>
            <person name="Wang H."/>
            <person name="Li N."/>
            <person name="Qian L."/>
            <person name="Zhang G."/>
            <person name="Li Y."/>
            <person name="Yang H."/>
            <person name="Liu X."/>
            <person name="Wang J."/>
            <person name="Yin Y."/>
            <person name="Wang J."/>
        </authorList>
    </citation>
    <scope>NUCLEOTIDE SEQUENCE [LARGE SCALE GENOMIC DNA]</scope>
    <source>
        <strain evidence="8">05x7-T-G4-1.051#20</strain>
    </source>
</reference>
<dbReference type="AlphaFoldDB" id="K1Q3A3"/>
<proteinExistence type="predicted"/>
<dbReference type="PANTHER" id="PTHR10127">
    <property type="entry name" value="DISCOIDIN, CUB, EGF, LAMININ , AND ZINC METALLOPROTEASE DOMAIN CONTAINING"/>
    <property type="match status" value="1"/>
</dbReference>
<evidence type="ECO:0000256" key="4">
    <source>
        <dbReference type="ARBA" id="ARBA00022833"/>
    </source>
</evidence>
<dbReference type="GO" id="GO:0006508">
    <property type="term" value="P:proteolysis"/>
    <property type="evidence" value="ECO:0007669"/>
    <property type="project" value="UniProtKB-KW"/>
</dbReference>
<keyword evidence="1 6" id="KW-0645">Protease</keyword>
<feature type="binding site" evidence="6">
    <location>
        <position position="207"/>
    </location>
    <ligand>
        <name>Zn(2+)</name>
        <dbReference type="ChEBI" id="CHEBI:29105"/>
        <note>catalytic</note>
    </ligand>
</feature>
<feature type="binding site" evidence="6">
    <location>
        <position position="203"/>
    </location>
    <ligand>
        <name>Zn(2+)</name>
        <dbReference type="ChEBI" id="CHEBI:29105"/>
        <note>catalytic</note>
    </ligand>
</feature>
<dbReference type="PROSITE" id="PS51864">
    <property type="entry name" value="ASTACIN"/>
    <property type="match status" value="1"/>
</dbReference>
<keyword evidence="2 6" id="KW-0479">Metal-binding</keyword>
<evidence type="ECO:0000256" key="6">
    <source>
        <dbReference type="PROSITE-ProRule" id="PRU01211"/>
    </source>
</evidence>
<feature type="chain" id="PRO_5036530320" description="Metalloendopeptidase" evidence="7">
    <location>
        <begin position="21"/>
        <end position="273"/>
    </location>
</feature>
<comment type="cofactor">
    <cofactor evidence="6 7">
        <name>Zn(2+)</name>
        <dbReference type="ChEBI" id="CHEBI:29105"/>
    </cofactor>
    <text evidence="6 7">Binds 1 zinc ion per subunit.</text>
</comment>
<comment type="caution">
    <text evidence="6">Lacks conserved residue(s) required for the propagation of feature annotation.</text>
</comment>
<sequence length="273" mass="31930">MVEDTVKLACFILILSSVDAFADEGNMSELQRLLRTKHLKTDARSPKPVVKQELPFVAKSRKNRIVWSDWEEMEKPENWHKHMIRDWGPRNQDDPIANLLQTMLTFDKNGRPHMPKGIDPSKKASAKAENEDNHFFSKADGKRNFAERVTLWEYAYIPYYIDPTCKYTWISTSCNSYVGRIRTGSQTIGLNKWKCINKKTVVHEIMHALGQVHEQQRKDRDQHIIMHWNNVIGGRNNKNMEILSIGSHDRTQYDPTSSLQYSLKVNHKFFQYP</sequence>
<dbReference type="Gene3D" id="3.40.390.10">
    <property type="entry name" value="Collagenase (Catalytic Domain)"/>
    <property type="match status" value="1"/>
</dbReference>
<dbReference type="SMART" id="SM00235">
    <property type="entry name" value="ZnMc"/>
    <property type="match status" value="1"/>
</dbReference>
<feature type="active site" evidence="6">
    <location>
        <position position="204"/>
    </location>
</feature>
<dbReference type="InterPro" id="IPR006026">
    <property type="entry name" value="Peptidase_Metallo"/>
</dbReference>
<feature type="binding site" evidence="6">
    <location>
        <position position="213"/>
    </location>
    <ligand>
        <name>Zn(2+)</name>
        <dbReference type="ChEBI" id="CHEBI:29105"/>
        <note>catalytic</note>
    </ligand>
</feature>
<dbReference type="EMBL" id="JH818422">
    <property type="protein sequence ID" value="EKC25884.1"/>
    <property type="molecule type" value="Genomic_DNA"/>
</dbReference>
<dbReference type="InterPro" id="IPR024079">
    <property type="entry name" value="MetalloPept_cat_dom_sf"/>
</dbReference>
<keyword evidence="4 6" id="KW-0862">Zinc</keyword>
<evidence type="ECO:0000256" key="1">
    <source>
        <dbReference type="ARBA" id="ARBA00022670"/>
    </source>
</evidence>
<dbReference type="InterPro" id="IPR001506">
    <property type="entry name" value="Peptidase_M12A"/>
</dbReference>
<feature type="signal peptide" evidence="7">
    <location>
        <begin position="1"/>
        <end position="20"/>
    </location>
</feature>
<evidence type="ECO:0000256" key="2">
    <source>
        <dbReference type="ARBA" id="ARBA00022723"/>
    </source>
</evidence>
<gene>
    <name evidence="8" type="ORF">CGI_10010281</name>
</gene>
<dbReference type="SUPFAM" id="SSF55486">
    <property type="entry name" value="Metalloproteases ('zincins'), catalytic domain"/>
    <property type="match status" value="1"/>
</dbReference>
<evidence type="ECO:0000256" key="5">
    <source>
        <dbReference type="ARBA" id="ARBA00023049"/>
    </source>
</evidence>
<dbReference type="GO" id="GO:0008270">
    <property type="term" value="F:zinc ion binding"/>
    <property type="evidence" value="ECO:0007669"/>
    <property type="project" value="UniProtKB-UniRule"/>
</dbReference>
<dbReference type="HOGENOM" id="CLU_1020292_0_0_1"/>
<dbReference type="EC" id="3.4.24.-" evidence="7"/>
<protein>
    <recommendedName>
        <fullName evidence="7">Metalloendopeptidase</fullName>
        <ecNumber evidence="7">3.4.24.-</ecNumber>
    </recommendedName>
</protein>
<name>K1Q3A3_MAGGI</name>
<keyword evidence="3 6" id="KW-0378">Hydrolase</keyword>